<dbReference type="Proteomes" id="UP000502117">
    <property type="component" value="Chromosome"/>
</dbReference>
<dbReference type="AlphaFoldDB" id="A0A6G7LM43"/>
<evidence type="ECO:0000313" key="5">
    <source>
        <dbReference type="Proteomes" id="UP000502117"/>
    </source>
</evidence>
<gene>
    <name evidence="2" type="ORF">C8J23_10630</name>
    <name evidence="3" type="ORF">GII14_00455</name>
</gene>
<dbReference type="GO" id="GO:0016740">
    <property type="term" value="F:transferase activity"/>
    <property type="evidence" value="ECO:0007669"/>
    <property type="project" value="UniProtKB-KW"/>
</dbReference>
<dbReference type="Pfam" id="PF01755">
    <property type="entry name" value="Glyco_transf_25"/>
    <property type="match status" value="1"/>
</dbReference>
<name>A0A6G7LM43_9GAMM</name>
<keyword evidence="4" id="KW-1185">Reference proteome</keyword>
<accession>A0A6G7LM43</accession>
<dbReference type="RefSeq" id="WP_101053256.1">
    <property type="nucleotide sequence ID" value="NZ_BMXX01000005.1"/>
</dbReference>
<dbReference type="CDD" id="cd06532">
    <property type="entry name" value="Glyco_transf_25"/>
    <property type="match status" value="1"/>
</dbReference>
<dbReference type="InterPro" id="IPR002654">
    <property type="entry name" value="Glyco_trans_25"/>
</dbReference>
<dbReference type="EMBL" id="CP045857">
    <property type="protein sequence ID" value="QIJ02794.1"/>
    <property type="molecule type" value="Genomic_DNA"/>
</dbReference>
<protein>
    <submittedName>
        <fullName evidence="2">Glycosyl transferase family 25</fullName>
    </submittedName>
</protein>
<dbReference type="GeneID" id="99798300"/>
<evidence type="ECO:0000313" key="2">
    <source>
        <dbReference type="EMBL" id="PYE59750.1"/>
    </source>
</evidence>
<dbReference type="Proteomes" id="UP000247584">
    <property type="component" value="Unassembled WGS sequence"/>
</dbReference>
<keyword evidence="2" id="KW-0808">Transferase</keyword>
<evidence type="ECO:0000313" key="4">
    <source>
        <dbReference type="Proteomes" id="UP000247584"/>
    </source>
</evidence>
<evidence type="ECO:0000259" key="1">
    <source>
        <dbReference type="Pfam" id="PF01755"/>
    </source>
</evidence>
<reference evidence="2 4" key="1">
    <citation type="submission" date="2018-06" db="EMBL/GenBank/DDBJ databases">
        <title>Genomic Encyclopedia of Type Strains, Phase III (KMG-III): the genomes of soil and plant-associated and newly described type strains.</title>
        <authorList>
            <person name="Whitman W."/>
        </authorList>
    </citation>
    <scope>NUCLEOTIDE SEQUENCE [LARGE SCALE GENOMIC DNA]</scope>
    <source>
        <strain evidence="2 4">JC5</strain>
    </source>
</reference>
<proteinExistence type="predicted"/>
<dbReference type="EMBL" id="QJSY01000006">
    <property type="protein sequence ID" value="PYE59750.1"/>
    <property type="molecule type" value="Genomic_DNA"/>
</dbReference>
<reference evidence="3 5" key="2">
    <citation type="submission" date="2019-11" db="EMBL/GenBank/DDBJ databases">
        <title>Complete Genome Sequence of Shewanella chilikensis Strain DC57, Isolated from Corroded Seal Rings at a floating production facility in Australia.</title>
        <authorList>
            <person name="Salgar-Chaparro S.J."/>
            <person name="Castillo-Villamizar G.A."/>
            <person name="Poehlein A."/>
            <person name="Daniel R."/>
            <person name="Machuca L."/>
        </authorList>
    </citation>
    <scope>NUCLEOTIDE SEQUENCE [LARGE SCALE GENOMIC DNA]</scope>
    <source>
        <strain evidence="3 5">DC57</strain>
    </source>
</reference>
<dbReference type="KEGG" id="schk:GII14_00455"/>
<sequence>MMKYKVFVINLARSTERMARISEQLNRVGVPFERIEGVDGNLLTDEEIEQVSPAKLVQKNYYRALSKGEVGCSLSHKKAWQKIIDDDLDFAFILEDDIYLEDNFSEVVDLMRNLPTKEWDFIKLYPLRKGGQSNIRNAYTYHKHKFISYHKFPISAVAQVVSKKGAKALIKNMPYVVQPVDGHLKSWWTLGIYPFGLIPYCVSVDLTGLSDINPHGGLEKMKQRKLTKLYLNWQRALARLFATPKLDKKFTQFTNYLK</sequence>
<evidence type="ECO:0000313" key="3">
    <source>
        <dbReference type="EMBL" id="QIJ02794.1"/>
    </source>
</evidence>
<feature type="domain" description="Glycosyl transferase family 25" evidence="1">
    <location>
        <begin position="5"/>
        <end position="181"/>
    </location>
</feature>
<organism evidence="3 5">
    <name type="scientific">Shewanella chilikensis</name>
    <dbReference type="NCBI Taxonomy" id="558541"/>
    <lineage>
        <taxon>Bacteria</taxon>
        <taxon>Pseudomonadati</taxon>
        <taxon>Pseudomonadota</taxon>
        <taxon>Gammaproteobacteria</taxon>
        <taxon>Alteromonadales</taxon>
        <taxon>Shewanellaceae</taxon>
        <taxon>Shewanella</taxon>
    </lineage>
</organism>